<dbReference type="Pfam" id="PF04930">
    <property type="entry name" value="FUN14"/>
    <property type="match status" value="1"/>
</dbReference>
<dbReference type="GO" id="GO:0016020">
    <property type="term" value="C:membrane"/>
    <property type="evidence" value="ECO:0007669"/>
    <property type="project" value="UniProtKB-SubCell"/>
</dbReference>
<evidence type="ECO:0000256" key="4">
    <source>
        <dbReference type="ARBA" id="ARBA00022989"/>
    </source>
</evidence>
<keyword evidence="8" id="KW-1185">Reference proteome</keyword>
<evidence type="ECO:0000256" key="5">
    <source>
        <dbReference type="ARBA" id="ARBA00023136"/>
    </source>
</evidence>
<dbReference type="PANTHER" id="PTHR21346">
    <property type="entry name" value="FUN14 DOMAIN CONTAINING"/>
    <property type="match status" value="1"/>
</dbReference>
<feature type="transmembrane region" description="Helical" evidence="6">
    <location>
        <begin position="21"/>
        <end position="46"/>
    </location>
</feature>
<dbReference type="InterPro" id="IPR007014">
    <property type="entry name" value="FUN14"/>
</dbReference>
<evidence type="ECO:0000256" key="6">
    <source>
        <dbReference type="SAM" id="Phobius"/>
    </source>
</evidence>
<evidence type="ECO:0000256" key="1">
    <source>
        <dbReference type="ARBA" id="ARBA00004370"/>
    </source>
</evidence>
<evidence type="ECO:0000256" key="3">
    <source>
        <dbReference type="ARBA" id="ARBA00022692"/>
    </source>
</evidence>
<feature type="transmembrane region" description="Helical" evidence="6">
    <location>
        <begin position="85"/>
        <end position="102"/>
    </location>
</feature>
<gene>
    <name evidence="7" type="ORF">ONZ51_g10955</name>
</gene>
<comment type="similarity">
    <text evidence="2">Belongs to the FUN14 family.</text>
</comment>
<keyword evidence="5 6" id="KW-0472">Membrane</keyword>
<name>A0AAD7TK46_9APHY</name>
<dbReference type="EMBL" id="JAPEVG010000473">
    <property type="protein sequence ID" value="KAJ8462352.1"/>
    <property type="molecule type" value="Genomic_DNA"/>
</dbReference>
<evidence type="ECO:0008006" key="9">
    <source>
        <dbReference type="Google" id="ProtNLM"/>
    </source>
</evidence>
<feature type="transmembrane region" description="Helical" evidence="6">
    <location>
        <begin position="109"/>
        <end position="129"/>
    </location>
</feature>
<dbReference type="AlphaFoldDB" id="A0AAD7TK46"/>
<accession>A0AAD7TK46</accession>
<proteinExistence type="inferred from homology"/>
<reference evidence="7" key="1">
    <citation type="submission" date="2022-11" db="EMBL/GenBank/DDBJ databases">
        <title>Genome Sequence of Cubamyces cubensis.</title>
        <authorList>
            <person name="Buettner E."/>
        </authorList>
    </citation>
    <scope>NUCLEOTIDE SEQUENCE</scope>
    <source>
        <strain evidence="7">MPL-01</strain>
    </source>
</reference>
<keyword evidence="4 6" id="KW-1133">Transmembrane helix</keyword>
<keyword evidence="3 6" id="KW-0812">Transmembrane</keyword>
<comment type="subcellular location">
    <subcellularLocation>
        <location evidence="1">Membrane</location>
    </subcellularLocation>
</comment>
<sequence>MDTTRMLELRKQMKSEMKGGWSKFFLKFGLVSVGLGVSFLAAPILYCDSVTSKTTSPAAIPPPSQGQAAPVQPPLPPPPTSSVKLYELTFGTVCGICAGVFVKKGARIVAFALGGVFVLLQYLGSLSLVRVDWGRAATRFENLFYTTDATGAKRPPNVGSLFRWIVDFLTADFQQRASFVAGFALGLRIG</sequence>
<evidence type="ECO:0000313" key="8">
    <source>
        <dbReference type="Proteomes" id="UP001215151"/>
    </source>
</evidence>
<evidence type="ECO:0000256" key="2">
    <source>
        <dbReference type="ARBA" id="ARBA00009160"/>
    </source>
</evidence>
<comment type="caution">
    <text evidence="7">The sequence shown here is derived from an EMBL/GenBank/DDBJ whole genome shotgun (WGS) entry which is preliminary data.</text>
</comment>
<organism evidence="7 8">
    <name type="scientific">Trametes cubensis</name>
    <dbReference type="NCBI Taxonomy" id="1111947"/>
    <lineage>
        <taxon>Eukaryota</taxon>
        <taxon>Fungi</taxon>
        <taxon>Dikarya</taxon>
        <taxon>Basidiomycota</taxon>
        <taxon>Agaricomycotina</taxon>
        <taxon>Agaricomycetes</taxon>
        <taxon>Polyporales</taxon>
        <taxon>Polyporaceae</taxon>
        <taxon>Trametes</taxon>
    </lineage>
</organism>
<dbReference type="Proteomes" id="UP001215151">
    <property type="component" value="Unassembled WGS sequence"/>
</dbReference>
<dbReference type="PANTHER" id="PTHR21346:SF10">
    <property type="entry name" value="TRANSMEMBRANE PROTEIN"/>
    <property type="match status" value="1"/>
</dbReference>
<evidence type="ECO:0000313" key="7">
    <source>
        <dbReference type="EMBL" id="KAJ8462352.1"/>
    </source>
</evidence>
<protein>
    <recommendedName>
        <fullName evidence="9">FUN14 family protein</fullName>
    </recommendedName>
</protein>